<keyword evidence="2" id="KW-1185">Reference proteome</keyword>
<dbReference type="EMBL" id="KN832885">
    <property type="protein sequence ID" value="KIM95992.1"/>
    <property type="molecule type" value="Genomic_DNA"/>
</dbReference>
<protein>
    <submittedName>
        <fullName evidence="1">Uncharacterized protein</fullName>
    </submittedName>
</protein>
<name>A0A0C3D253_OIDMZ</name>
<dbReference type="InParanoid" id="A0A0C3D253"/>
<evidence type="ECO:0000313" key="1">
    <source>
        <dbReference type="EMBL" id="KIM95992.1"/>
    </source>
</evidence>
<dbReference type="Proteomes" id="UP000054321">
    <property type="component" value="Unassembled WGS sequence"/>
</dbReference>
<dbReference type="OrthoDB" id="3795027at2759"/>
<reference evidence="2" key="2">
    <citation type="submission" date="2015-01" db="EMBL/GenBank/DDBJ databases">
        <title>Evolutionary Origins and Diversification of the Mycorrhizal Mutualists.</title>
        <authorList>
            <consortium name="DOE Joint Genome Institute"/>
            <consortium name="Mycorrhizal Genomics Consortium"/>
            <person name="Kohler A."/>
            <person name="Kuo A."/>
            <person name="Nagy L.G."/>
            <person name="Floudas D."/>
            <person name="Copeland A."/>
            <person name="Barry K.W."/>
            <person name="Cichocki N."/>
            <person name="Veneault-Fourrey C."/>
            <person name="LaButti K."/>
            <person name="Lindquist E.A."/>
            <person name="Lipzen A."/>
            <person name="Lundell T."/>
            <person name="Morin E."/>
            <person name="Murat C."/>
            <person name="Riley R."/>
            <person name="Ohm R."/>
            <person name="Sun H."/>
            <person name="Tunlid A."/>
            <person name="Henrissat B."/>
            <person name="Grigoriev I.V."/>
            <person name="Hibbett D.S."/>
            <person name="Martin F."/>
        </authorList>
    </citation>
    <scope>NUCLEOTIDE SEQUENCE [LARGE SCALE GENOMIC DNA]</scope>
    <source>
        <strain evidence="2">Zn</strain>
    </source>
</reference>
<dbReference type="HOGENOM" id="CLU_1678438_0_0_1"/>
<evidence type="ECO:0000313" key="2">
    <source>
        <dbReference type="Proteomes" id="UP000054321"/>
    </source>
</evidence>
<reference evidence="1 2" key="1">
    <citation type="submission" date="2014-04" db="EMBL/GenBank/DDBJ databases">
        <authorList>
            <consortium name="DOE Joint Genome Institute"/>
            <person name="Kuo A."/>
            <person name="Martino E."/>
            <person name="Perotto S."/>
            <person name="Kohler A."/>
            <person name="Nagy L.G."/>
            <person name="Floudas D."/>
            <person name="Copeland A."/>
            <person name="Barry K.W."/>
            <person name="Cichocki N."/>
            <person name="Veneault-Fourrey C."/>
            <person name="LaButti K."/>
            <person name="Lindquist E.A."/>
            <person name="Lipzen A."/>
            <person name="Lundell T."/>
            <person name="Morin E."/>
            <person name="Murat C."/>
            <person name="Sun H."/>
            <person name="Tunlid A."/>
            <person name="Henrissat B."/>
            <person name="Grigoriev I.V."/>
            <person name="Hibbett D.S."/>
            <person name="Martin F."/>
            <person name="Nordberg H.P."/>
            <person name="Cantor M.N."/>
            <person name="Hua S.X."/>
        </authorList>
    </citation>
    <scope>NUCLEOTIDE SEQUENCE [LARGE SCALE GENOMIC DNA]</scope>
    <source>
        <strain evidence="1 2">Zn</strain>
    </source>
</reference>
<proteinExistence type="predicted"/>
<accession>A0A0C3D253</accession>
<organism evidence="1 2">
    <name type="scientific">Oidiodendron maius (strain Zn)</name>
    <dbReference type="NCBI Taxonomy" id="913774"/>
    <lineage>
        <taxon>Eukaryota</taxon>
        <taxon>Fungi</taxon>
        <taxon>Dikarya</taxon>
        <taxon>Ascomycota</taxon>
        <taxon>Pezizomycotina</taxon>
        <taxon>Leotiomycetes</taxon>
        <taxon>Leotiomycetes incertae sedis</taxon>
        <taxon>Myxotrichaceae</taxon>
        <taxon>Oidiodendron</taxon>
    </lineage>
</organism>
<gene>
    <name evidence="1" type="ORF">OIDMADRAFT_20919</name>
</gene>
<sequence length="157" mass="17444">MGLLDAWMQRPVSYHTPQGFQFELPLDCPRRQPSYYENRYSSSQDAIPFARLGSAFRVFKDDSDEYMTSKVKFVIAVQGAGSTAWYKLVIGYSRETALAAIYHEILNNNSIAFVGAVLQEASLPVGAPTPLPGIKFQKATSVQELEEMEKGVIGIIC</sequence>
<dbReference type="AlphaFoldDB" id="A0A0C3D253"/>